<keyword evidence="4" id="KW-1185">Reference proteome</keyword>
<feature type="compositionally biased region" description="Low complexity" evidence="2">
    <location>
        <begin position="63"/>
        <end position="94"/>
    </location>
</feature>
<evidence type="ECO:0000313" key="3">
    <source>
        <dbReference type="EMBL" id="CDJ42380.1"/>
    </source>
</evidence>
<dbReference type="VEuPathDB" id="ToxoDB:ETH_00020640"/>
<reference evidence="3" key="1">
    <citation type="submission" date="2013-10" db="EMBL/GenBank/DDBJ databases">
        <title>Genomic analysis of the causative agents of coccidiosis in chickens.</title>
        <authorList>
            <person name="Reid A.J."/>
            <person name="Blake D."/>
            <person name="Billington K."/>
            <person name="Browne H."/>
            <person name="Dunn M."/>
            <person name="Hung S."/>
            <person name="Kawahara F."/>
            <person name="Miranda-Saavedra D."/>
            <person name="Mourier T."/>
            <person name="Nagra H."/>
            <person name="Otto T.D."/>
            <person name="Rawlings N."/>
            <person name="Sanchez A."/>
            <person name="Sanders M."/>
            <person name="Subramaniam C."/>
            <person name="Tay Y."/>
            <person name="Dear P."/>
            <person name="Doerig C."/>
            <person name="Gruber A."/>
            <person name="Parkinson J."/>
            <person name="Shirley M."/>
            <person name="Wan K.L."/>
            <person name="Berriman M."/>
            <person name="Tomley F."/>
            <person name="Pain A."/>
        </authorList>
    </citation>
    <scope>NUCLEOTIDE SEQUENCE [LARGE SCALE GENOMIC DNA]</scope>
    <source>
        <strain evidence="3">Houghton</strain>
    </source>
</reference>
<keyword evidence="1" id="KW-0175">Coiled coil</keyword>
<feature type="coiled-coil region" evidence="1">
    <location>
        <begin position="325"/>
        <end position="369"/>
    </location>
</feature>
<protein>
    <submittedName>
        <fullName evidence="3">Uncharacterized protein</fullName>
    </submittedName>
</protein>
<feature type="coiled-coil region" evidence="1">
    <location>
        <begin position="800"/>
        <end position="988"/>
    </location>
</feature>
<dbReference type="RefSeq" id="XP_013233130.1">
    <property type="nucleotide sequence ID" value="XM_013377676.1"/>
</dbReference>
<sequence length="1050" mass="116868">MPRGNQKEHSMGQPKHGEFPTKECNRQHDSSNKDASSSLTNSGDTADQICLSRTQQEASGPTSRSRSSSNSRNGSSNSNSSSSSARSASNGGSAHSLPRLLNPVAGFSVRRIMEGPVSLHQPATAGSAAARGNNPHHLSPAAAAKATEIAALASGSRQAAAMKSLNAPWIPLNPLLYEQQQRQLLRLEPQKHDLQHREKQQQQRQKITPRTPSGVNSYTVAAALRQQEYPKQQRQQQQRHIDQTEQQQEEQEVATEEQKCRLHKLKQQLHSLGYKDNLDAKSCQLASRLLSDLVKSVGHFRALIIRYRELQQRLREETVSAAAAAAGQQREAAEAEKYKREAEAVHRQLRQQQRHQQQLQEELRSCRALLLENTKRQTPAAANATDRQGSLTLEGEGKLLFALVNCPVVARSLDFIFLLVLSGRVAAAGDAAGASELLEQLRDGCQLPQQQLSRQQLNHEKEIGELHELQKPQDNEEKTKLRLLLLSKEKELRDLQGDFDALNASHQALRSASLKSGNSSRSLVRPTAAASSSKASNRRLLLLRSTRGDATTERRLLLQRCNSLQKQLRAAQAEKEEVAAELKQWISRVINFEGGLQHAKEKATAAEKEQEVLRQKNCMEKIQAAKQEQRMQQQQEEIRHLHQQLEAERKRNNEMREALFGLQAASKTAHRHAALLLQQQKRHEEQLQQQNMQQQQQQQQSWATCHEHVAAVAGSGAATNPAEPAAAVTPRRGGSYNFQVCLDFKSRLSIIGCCRSSNGIMATAISTTAFMTVAFASEVALRLEQEKQRTSGTCPASPLRQQQHQQLQQELQQLKLQQQKQQQMEQHLRSQLEAQAMTLAEHRKTVVDLQHELLAAELERSRSAEAVSALEADKRKAEESIELLQQLLKQSEQQQWQLQRRVEAAEEVAAQQQQQQQQQKQQQQRQQQTEKLVAHLTLTQAEGQQRQEALKAENAALQTELQQRQDQLRNAAAQLEAATRRCVLAETDNESLIDKLDTLAAALAAKAAAEDTKATASALTASAPLSIAHPHEPAAAAVAAASVRASLRLR</sequence>
<feature type="coiled-coil region" evidence="1">
    <location>
        <begin position="554"/>
        <end position="700"/>
    </location>
</feature>
<evidence type="ECO:0000313" key="4">
    <source>
        <dbReference type="Proteomes" id="UP000030747"/>
    </source>
</evidence>
<organism evidence="3 4">
    <name type="scientific">Eimeria tenella</name>
    <name type="common">Coccidian parasite</name>
    <dbReference type="NCBI Taxonomy" id="5802"/>
    <lineage>
        <taxon>Eukaryota</taxon>
        <taxon>Sar</taxon>
        <taxon>Alveolata</taxon>
        <taxon>Apicomplexa</taxon>
        <taxon>Conoidasida</taxon>
        <taxon>Coccidia</taxon>
        <taxon>Eucoccidiorida</taxon>
        <taxon>Eimeriorina</taxon>
        <taxon>Eimeriidae</taxon>
        <taxon>Eimeria</taxon>
    </lineage>
</organism>
<proteinExistence type="predicted"/>
<accession>U6L3N6</accession>
<feature type="compositionally biased region" description="Basic and acidic residues" evidence="2">
    <location>
        <begin position="1"/>
        <end position="32"/>
    </location>
</feature>
<feature type="region of interest" description="Disordered" evidence="2">
    <location>
        <begin position="511"/>
        <end position="531"/>
    </location>
</feature>
<reference evidence="3" key="2">
    <citation type="submission" date="2013-10" db="EMBL/GenBank/DDBJ databases">
        <authorList>
            <person name="Aslett M."/>
        </authorList>
    </citation>
    <scope>NUCLEOTIDE SEQUENCE [LARGE SCALE GENOMIC DNA]</scope>
    <source>
        <strain evidence="3">Houghton</strain>
    </source>
</reference>
<feature type="compositionally biased region" description="Polar residues" evidence="2">
    <location>
        <begin position="511"/>
        <end position="522"/>
    </location>
</feature>
<dbReference type="OMA" id="WISRVIN"/>
<feature type="compositionally biased region" description="Polar residues" evidence="2">
    <location>
        <begin position="33"/>
        <end position="62"/>
    </location>
</feature>
<feature type="region of interest" description="Disordered" evidence="2">
    <location>
        <begin position="228"/>
        <end position="252"/>
    </location>
</feature>
<dbReference type="AlphaFoldDB" id="U6L3N6"/>
<feature type="region of interest" description="Disordered" evidence="2">
    <location>
        <begin position="193"/>
        <end position="215"/>
    </location>
</feature>
<name>U6L3N6_EIMTE</name>
<dbReference type="Proteomes" id="UP000030747">
    <property type="component" value="Unassembled WGS sequence"/>
</dbReference>
<gene>
    <name evidence="3" type="ORF">ETH_00020640</name>
</gene>
<dbReference type="OrthoDB" id="349471at2759"/>
<dbReference type="EMBL" id="HG675716">
    <property type="protein sequence ID" value="CDJ42380.1"/>
    <property type="molecule type" value="Genomic_DNA"/>
</dbReference>
<dbReference type="GeneID" id="25253246"/>
<feature type="region of interest" description="Disordered" evidence="2">
    <location>
        <begin position="1"/>
        <end position="99"/>
    </location>
</feature>
<feature type="compositionally biased region" description="Low complexity" evidence="2">
    <location>
        <begin position="228"/>
        <end position="238"/>
    </location>
</feature>
<evidence type="ECO:0000256" key="2">
    <source>
        <dbReference type="SAM" id="MobiDB-lite"/>
    </source>
</evidence>
<dbReference type="VEuPathDB" id="ToxoDB:ETH2_1129500"/>
<evidence type="ECO:0000256" key="1">
    <source>
        <dbReference type="SAM" id="Coils"/>
    </source>
</evidence>